<dbReference type="SUPFAM" id="SSF54373">
    <property type="entry name" value="FAD-linked reductases, C-terminal domain"/>
    <property type="match status" value="1"/>
</dbReference>
<dbReference type="Proteomes" id="UP001500665">
    <property type="component" value="Unassembled WGS sequence"/>
</dbReference>
<dbReference type="SUPFAM" id="SSF51905">
    <property type="entry name" value="FAD/NAD(P)-binding domain"/>
    <property type="match status" value="1"/>
</dbReference>
<organism evidence="3 4">
    <name type="scientific">Actinocorallia libanotica</name>
    <dbReference type="NCBI Taxonomy" id="46162"/>
    <lineage>
        <taxon>Bacteria</taxon>
        <taxon>Bacillati</taxon>
        <taxon>Actinomycetota</taxon>
        <taxon>Actinomycetes</taxon>
        <taxon>Streptosporangiales</taxon>
        <taxon>Thermomonosporaceae</taxon>
        <taxon>Actinocorallia</taxon>
    </lineage>
</organism>
<dbReference type="PANTHER" id="PTHR13847">
    <property type="entry name" value="SARCOSINE DEHYDROGENASE-RELATED"/>
    <property type="match status" value="1"/>
</dbReference>
<evidence type="ECO:0000313" key="4">
    <source>
        <dbReference type="Proteomes" id="UP001500665"/>
    </source>
</evidence>
<dbReference type="Gene3D" id="3.30.9.10">
    <property type="entry name" value="D-Amino Acid Oxidase, subunit A, domain 2"/>
    <property type="match status" value="1"/>
</dbReference>
<dbReference type="EMBL" id="BAAAHH010000042">
    <property type="protein sequence ID" value="GAA0966187.1"/>
    <property type="molecule type" value="Genomic_DNA"/>
</dbReference>
<evidence type="ECO:0000313" key="3">
    <source>
        <dbReference type="EMBL" id="GAA0966187.1"/>
    </source>
</evidence>
<keyword evidence="1" id="KW-0560">Oxidoreductase</keyword>
<proteinExistence type="predicted"/>
<dbReference type="Pfam" id="PF01266">
    <property type="entry name" value="DAO"/>
    <property type="match status" value="1"/>
</dbReference>
<reference evidence="4" key="1">
    <citation type="journal article" date="2019" name="Int. J. Syst. Evol. Microbiol.">
        <title>The Global Catalogue of Microorganisms (GCM) 10K type strain sequencing project: providing services to taxonomists for standard genome sequencing and annotation.</title>
        <authorList>
            <consortium name="The Broad Institute Genomics Platform"/>
            <consortium name="The Broad Institute Genome Sequencing Center for Infectious Disease"/>
            <person name="Wu L."/>
            <person name="Ma J."/>
        </authorList>
    </citation>
    <scope>NUCLEOTIDE SEQUENCE [LARGE SCALE GENOMIC DNA]</scope>
    <source>
        <strain evidence="4">JCM 10696</strain>
    </source>
</reference>
<dbReference type="InterPro" id="IPR006076">
    <property type="entry name" value="FAD-dep_OxRdtase"/>
</dbReference>
<comment type="caution">
    <text evidence="3">The sequence shown here is derived from an EMBL/GenBank/DDBJ whole genome shotgun (WGS) entry which is preliminary data.</text>
</comment>
<gene>
    <name evidence="3" type="primary">thiO_2</name>
    <name evidence="3" type="ORF">GCM10009550_67970</name>
</gene>
<protein>
    <submittedName>
        <fullName evidence="3">Glycine oxidase ThiO</fullName>
    </submittedName>
</protein>
<sequence>MSSHDLIVIGGGVVGSSLAQALAGDFSRILLLDAHDGHSTDASSAALGALSAHLDEGEQVPLGEMLQLSLDLFRNWISGLSELSGVRIPLLSTGLIRAAVDETELSRLADEVLPVLRRRGVEAWLLDGEQVRRREPLVGPGVMGGLLTDQDLAVEPEKLMSALRLILNRNRRVELRTEAAAEVGSTRTGAFVVLEDGRRLQADKVVIAAGHRSAELLNLPQGALLPIKGQAVEYAPGVFGGKRLSVVCDTLIQNGGGIEAAIALPRPDGRVVAGVTFEENRGDTEPTGEGRAALLRSLSRVFPGVERLPVNRHWAGVRPASKDGVPVLGYADEHQRIYAATGHGGSGILLAPITARLAAKAVTESEPAADERRCLDLCRPDRFSSRLLERSPREG</sequence>
<name>A0ABP4CCT1_9ACTN</name>
<dbReference type="Gene3D" id="3.50.50.60">
    <property type="entry name" value="FAD/NAD(P)-binding domain"/>
    <property type="match status" value="1"/>
</dbReference>
<dbReference type="InterPro" id="IPR036188">
    <property type="entry name" value="FAD/NAD-bd_sf"/>
</dbReference>
<feature type="domain" description="FAD dependent oxidoreductase" evidence="2">
    <location>
        <begin position="5"/>
        <end position="360"/>
    </location>
</feature>
<keyword evidence="4" id="KW-1185">Reference proteome</keyword>
<dbReference type="PANTHER" id="PTHR13847:SF289">
    <property type="entry name" value="GLYCINE OXIDASE"/>
    <property type="match status" value="1"/>
</dbReference>
<evidence type="ECO:0000259" key="2">
    <source>
        <dbReference type="Pfam" id="PF01266"/>
    </source>
</evidence>
<evidence type="ECO:0000256" key="1">
    <source>
        <dbReference type="ARBA" id="ARBA00023002"/>
    </source>
</evidence>
<dbReference type="RefSeq" id="WP_344245930.1">
    <property type="nucleotide sequence ID" value="NZ_BAAAHH010000042.1"/>
</dbReference>
<accession>A0ABP4CCT1</accession>